<dbReference type="RefSeq" id="WP_004838862.1">
    <property type="nucleotide sequence ID" value="NZ_GG700527.1"/>
</dbReference>
<dbReference type="EMBL" id="ACXU01000011">
    <property type="protein sequence ID" value="EEU12853.1"/>
    <property type="molecule type" value="Genomic_DNA"/>
</dbReference>
<comment type="caution">
    <text evidence="2">The sequence shown here is derived from an EMBL/GenBank/DDBJ whole genome shotgun (WGS) entry which is preliminary data.</text>
</comment>
<feature type="domain" description="Lipid II isoglutaminyl synthase (glutamine-hydrolyzing) subunit MurT C-terminal" evidence="1">
    <location>
        <begin position="2"/>
        <end position="57"/>
    </location>
</feature>
<feature type="non-terminal residue" evidence="2">
    <location>
        <position position="1"/>
    </location>
</feature>
<accession>C7HU73</accession>
<keyword evidence="3" id="KW-1185">Reference proteome</keyword>
<organism evidence="2 3">
    <name type="scientific">Anaerococcus vaginalis ATCC 51170</name>
    <dbReference type="NCBI Taxonomy" id="655811"/>
    <lineage>
        <taxon>Bacteria</taxon>
        <taxon>Bacillati</taxon>
        <taxon>Bacillota</taxon>
        <taxon>Tissierellia</taxon>
        <taxon>Tissierellales</taxon>
        <taxon>Peptoniphilaceae</taxon>
        <taxon>Anaerococcus</taxon>
    </lineage>
</organism>
<dbReference type="eggNOG" id="COG0770">
    <property type="taxonomic scope" value="Bacteria"/>
</dbReference>
<proteinExistence type="predicted"/>
<protein>
    <recommendedName>
        <fullName evidence="1">Lipid II isoglutaminyl synthase (glutamine-hydrolyzing) subunit MurT C-terminal domain-containing protein</fullName>
    </recommendedName>
</protein>
<dbReference type="InterPro" id="IPR013564">
    <property type="entry name" value="MurT_C"/>
</dbReference>
<gene>
    <name evidence="2" type="ORF">HMPREF0078_0824</name>
</gene>
<dbReference type="Proteomes" id="UP000003821">
    <property type="component" value="Unassembled WGS sequence"/>
</dbReference>
<dbReference type="Pfam" id="PF08353">
    <property type="entry name" value="MurT_C"/>
    <property type="match status" value="1"/>
</dbReference>
<evidence type="ECO:0000313" key="3">
    <source>
        <dbReference type="Proteomes" id="UP000003821"/>
    </source>
</evidence>
<evidence type="ECO:0000313" key="2">
    <source>
        <dbReference type="EMBL" id="EEU12853.1"/>
    </source>
</evidence>
<reference evidence="2 3" key="1">
    <citation type="submission" date="2009-08" db="EMBL/GenBank/DDBJ databases">
        <authorList>
            <person name="Muzny D."/>
            <person name="Qin X."/>
            <person name="Deng J."/>
            <person name="Jiang H."/>
            <person name="Liu Y."/>
            <person name="Qu J."/>
            <person name="Song X.-Z."/>
            <person name="Zhang L."/>
            <person name="Thornton R."/>
            <person name="Coyle M."/>
            <person name="Francisco L."/>
            <person name="Jackson L."/>
            <person name="Javaid M."/>
            <person name="Korchina V."/>
            <person name="Kovar C."/>
            <person name="Mata R."/>
            <person name="Mathew T."/>
            <person name="Ngo R."/>
            <person name="Nguyen L."/>
            <person name="Nguyen N."/>
            <person name="Okwuonu G."/>
            <person name="Ongeri F."/>
            <person name="Pham C."/>
            <person name="Simmons D."/>
            <person name="Wilczek-Boney K."/>
            <person name="Hale W."/>
            <person name="Jakkamsetti A."/>
            <person name="Pham P."/>
            <person name="Ruth R."/>
            <person name="San Lucas F."/>
            <person name="Warren J."/>
            <person name="Zhang J."/>
            <person name="Zhao Z."/>
            <person name="Zhou C."/>
            <person name="Zhu D."/>
            <person name="Lee S."/>
            <person name="Bess C."/>
            <person name="Blankenburg K."/>
            <person name="Forbes L."/>
            <person name="Fu Q."/>
            <person name="Gubbala S."/>
            <person name="Hirani K."/>
            <person name="Jayaseelan J.C."/>
            <person name="Lara F."/>
            <person name="Munidasa M."/>
            <person name="Palculict T."/>
            <person name="Patil S."/>
            <person name="Pu L.-L."/>
            <person name="Saada N."/>
            <person name="Tang L."/>
            <person name="Weissenberger G."/>
            <person name="Zhu Y."/>
            <person name="Hemphill L."/>
            <person name="Shang Y."/>
            <person name="Youmans B."/>
            <person name="Ayvaz T."/>
            <person name="Ross M."/>
            <person name="Santibanez J."/>
            <person name="Aqrawi P."/>
            <person name="Gross S."/>
            <person name="Joshi V."/>
            <person name="Fowler G."/>
            <person name="Nazareth L."/>
            <person name="Reid J."/>
            <person name="Worley K."/>
            <person name="Petrosino J."/>
            <person name="Highlander S."/>
            <person name="Gibbs R."/>
            <person name="Gibbs R."/>
        </authorList>
    </citation>
    <scope>NUCLEOTIDE SEQUENCE [LARGE SCALE GENOMIC DNA]</scope>
    <source>
        <strain evidence="2 3">ATCC 51170</strain>
    </source>
</reference>
<dbReference type="AlphaFoldDB" id="C7HU73"/>
<sequence>KSIKVSGTRKIDMKRRLEIAEIYGGEITEIDYENEIFDNIKNEPTEKIYILSTYTAMLRLREVLKLK</sequence>
<name>C7HU73_9FIRM</name>
<evidence type="ECO:0000259" key="1">
    <source>
        <dbReference type="Pfam" id="PF08353"/>
    </source>
</evidence>
<dbReference type="HOGENOM" id="CLU_2818190_0_0_9"/>